<evidence type="ECO:0000259" key="1">
    <source>
        <dbReference type="Pfam" id="PF13598"/>
    </source>
</evidence>
<evidence type="ECO:0000313" key="4">
    <source>
        <dbReference type="Proteomes" id="UP000244896"/>
    </source>
</evidence>
<feature type="domain" description="DUF4140" evidence="2">
    <location>
        <begin position="50"/>
        <end position="152"/>
    </location>
</feature>
<organism evidence="3 4">
    <name type="scientific">Ereboglobus luteus</name>
    <dbReference type="NCBI Taxonomy" id="1796921"/>
    <lineage>
        <taxon>Bacteria</taxon>
        <taxon>Pseudomonadati</taxon>
        <taxon>Verrucomicrobiota</taxon>
        <taxon>Opitutia</taxon>
        <taxon>Opitutales</taxon>
        <taxon>Opitutaceae</taxon>
        <taxon>Ereboglobus</taxon>
    </lineage>
</organism>
<dbReference type="InterPro" id="IPR025554">
    <property type="entry name" value="DUF4140"/>
</dbReference>
<keyword evidence="4" id="KW-1185">Reference proteome</keyword>
<name>A0A2U8E0D4_9BACT</name>
<reference evidence="3 4" key="1">
    <citation type="journal article" date="2018" name="Syst. Appl. Microbiol.">
        <title>Ereboglobus luteus gen. nov. sp. nov. from cockroach guts, and new insights into the oxygen relationship of the genera Opitutus and Didymococcus (Verrucomicrobia: Opitutaceae).</title>
        <authorList>
            <person name="Tegtmeier D."/>
            <person name="Belitz A."/>
            <person name="Radek R."/>
            <person name="Heimerl T."/>
            <person name="Brune A."/>
        </authorList>
    </citation>
    <scope>NUCLEOTIDE SEQUENCE [LARGE SCALE GENOMIC DNA]</scope>
    <source>
        <strain evidence="3 4">Ho45</strain>
    </source>
</reference>
<dbReference type="RefSeq" id="WP_108823850.1">
    <property type="nucleotide sequence ID" value="NZ_CP023004.1"/>
</dbReference>
<dbReference type="Pfam" id="PF13598">
    <property type="entry name" value="DUF4139"/>
    <property type="match status" value="1"/>
</dbReference>
<dbReference type="InterPro" id="IPR011935">
    <property type="entry name" value="CHP02231"/>
</dbReference>
<accession>A0A2U8E0D4</accession>
<dbReference type="OrthoDB" id="9777444at2"/>
<dbReference type="PANTHER" id="PTHR31005">
    <property type="entry name" value="DUF4139 DOMAIN-CONTAINING PROTEIN"/>
    <property type="match status" value="1"/>
</dbReference>
<dbReference type="InterPro" id="IPR037291">
    <property type="entry name" value="DUF4139"/>
</dbReference>
<dbReference type="KEGG" id="elut:CKA38_01075"/>
<evidence type="ECO:0008006" key="5">
    <source>
        <dbReference type="Google" id="ProtNLM"/>
    </source>
</evidence>
<dbReference type="PANTHER" id="PTHR31005:SF8">
    <property type="entry name" value="DUF4139 DOMAIN-CONTAINING PROTEIN"/>
    <property type="match status" value="1"/>
</dbReference>
<dbReference type="AlphaFoldDB" id="A0A2U8E0D4"/>
<protein>
    <recommendedName>
        <fullName evidence="5">Mucoidy inhibitor MuiA family protein</fullName>
    </recommendedName>
</protein>
<feature type="domain" description="DUF4139" evidence="1">
    <location>
        <begin position="247"/>
        <end position="582"/>
    </location>
</feature>
<evidence type="ECO:0000259" key="2">
    <source>
        <dbReference type="Pfam" id="PF13600"/>
    </source>
</evidence>
<proteinExistence type="predicted"/>
<evidence type="ECO:0000313" key="3">
    <source>
        <dbReference type="EMBL" id="AWI08042.1"/>
    </source>
</evidence>
<gene>
    <name evidence="3" type="ORF">CKA38_01075</name>
</gene>
<dbReference type="EMBL" id="CP023004">
    <property type="protein sequence ID" value="AWI08042.1"/>
    <property type="molecule type" value="Genomic_DNA"/>
</dbReference>
<sequence>MKTTRTTPPSRNRVSAGAITLALGLTLAVTSAFSKPMTNPTPTQSKITAATVYTDRAIVTRAARIELPAGESHVILEKLPASLVDASVQVNGRGTADATILDVSSRVTYTSNAAEVDLPRVTALQEEIAGIEQAMRKLNDRGAVLKQQAKLLDRIEGVIVASPPSGSDAPPPSLENLQKLMEFSGEKREKLAADTQALDLEIAETNKKLGTLRSQLNMIMRGARPDNKSYKTVTVRVAAAKAGSLDLSVAYTVPNASWSPSYDVRMRSDERAVELTYFGIVRQATGEDWDDIALTLSTARPSLGSAAPVLNPWILDVFVPQPIVLPRARADMMEVQKSRRKMAESQVFNAVVADEMVVEEKADKDIAIATASVDASTTSATFKILAATSIPSDNTPQKVSITVNKLDAKLQYQATPAMQETAFLSAYVTNTTEYPFLAGPTNIFLDNAFVSTSSLKSVMPTEKFEVSLGADEGVAIKRRVVNRFSENTGLTGKGRRVTYEFMVTITNNKKTAERVVFKEALPLSRNEKIVVKLITPAEKDVGTLEKPGKEVTREEDSKLVWRLDLQPGEKREVPLKFSVEYPSDVQVTGLE</sequence>
<dbReference type="Pfam" id="PF13600">
    <property type="entry name" value="DUF4140"/>
    <property type="match status" value="1"/>
</dbReference>
<dbReference type="Proteomes" id="UP000244896">
    <property type="component" value="Chromosome"/>
</dbReference>
<dbReference type="NCBIfam" id="TIGR02231">
    <property type="entry name" value="mucoidy inhibitor MuiA family protein"/>
    <property type="match status" value="1"/>
</dbReference>